<protein>
    <submittedName>
        <fullName evidence="7">AI-2E family transporter</fullName>
    </submittedName>
</protein>
<evidence type="ECO:0000256" key="4">
    <source>
        <dbReference type="ARBA" id="ARBA00022989"/>
    </source>
</evidence>
<evidence type="ECO:0000313" key="7">
    <source>
        <dbReference type="EMBL" id="UXE58372.1"/>
    </source>
</evidence>
<dbReference type="Pfam" id="PF01594">
    <property type="entry name" value="AI-2E_transport"/>
    <property type="match status" value="1"/>
</dbReference>
<dbReference type="PANTHER" id="PTHR21716:SF62">
    <property type="entry name" value="TRANSPORT PROTEIN YDBI-RELATED"/>
    <property type="match status" value="1"/>
</dbReference>
<dbReference type="GO" id="GO:0016020">
    <property type="term" value="C:membrane"/>
    <property type="evidence" value="ECO:0007669"/>
    <property type="project" value="UniProtKB-SubCell"/>
</dbReference>
<keyword evidence="5 6" id="KW-0472">Membrane</keyword>
<name>A0A977KRS8_9CYAN</name>
<proteinExistence type="inferred from homology"/>
<feature type="transmembrane region" description="Helical" evidence="6">
    <location>
        <begin position="198"/>
        <end position="220"/>
    </location>
</feature>
<evidence type="ECO:0000256" key="2">
    <source>
        <dbReference type="ARBA" id="ARBA00009773"/>
    </source>
</evidence>
<gene>
    <name evidence="7" type="ORF">KA717_20000</name>
</gene>
<dbReference type="PANTHER" id="PTHR21716">
    <property type="entry name" value="TRANSMEMBRANE PROTEIN"/>
    <property type="match status" value="1"/>
</dbReference>
<evidence type="ECO:0000256" key="3">
    <source>
        <dbReference type="ARBA" id="ARBA00022692"/>
    </source>
</evidence>
<feature type="transmembrane region" description="Helical" evidence="6">
    <location>
        <begin position="140"/>
        <end position="163"/>
    </location>
</feature>
<comment type="subcellular location">
    <subcellularLocation>
        <location evidence="1">Membrane</location>
        <topology evidence="1">Multi-pass membrane protein</topology>
    </subcellularLocation>
</comment>
<dbReference type="EMBL" id="CP073041">
    <property type="protein sequence ID" value="UXE58372.1"/>
    <property type="molecule type" value="Genomic_DNA"/>
</dbReference>
<keyword evidence="3 6" id="KW-0812">Transmembrane</keyword>
<feature type="transmembrane region" description="Helical" evidence="6">
    <location>
        <begin position="56"/>
        <end position="76"/>
    </location>
</feature>
<dbReference type="Proteomes" id="UP001065613">
    <property type="component" value="Chromosome"/>
</dbReference>
<evidence type="ECO:0000256" key="5">
    <source>
        <dbReference type="ARBA" id="ARBA00023136"/>
    </source>
</evidence>
<feature type="transmembrane region" description="Helical" evidence="6">
    <location>
        <begin position="25"/>
        <end position="44"/>
    </location>
</feature>
<reference evidence="7" key="1">
    <citation type="submission" date="2021-04" db="EMBL/GenBank/DDBJ databases">
        <title>Genome sequence of Woronichinia naegeliana from Washington state freshwater lake bloom.</title>
        <authorList>
            <person name="Dreher T.W."/>
        </authorList>
    </citation>
    <scope>NUCLEOTIDE SEQUENCE</scope>
    <source>
        <strain evidence="7">WA131</strain>
    </source>
</reference>
<dbReference type="GO" id="GO:0055085">
    <property type="term" value="P:transmembrane transport"/>
    <property type="evidence" value="ECO:0007669"/>
    <property type="project" value="TreeGrafter"/>
</dbReference>
<comment type="similarity">
    <text evidence="2">Belongs to the autoinducer-2 exporter (AI-2E) (TC 2.A.86) family.</text>
</comment>
<dbReference type="KEGG" id="wna:KA717_20000"/>
<feature type="transmembrane region" description="Helical" evidence="6">
    <location>
        <begin position="226"/>
        <end position="256"/>
    </location>
</feature>
<evidence type="ECO:0000256" key="1">
    <source>
        <dbReference type="ARBA" id="ARBA00004141"/>
    </source>
</evidence>
<evidence type="ECO:0000256" key="6">
    <source>
        <dbReference type="SAM" id="Phobius"/>
    </source>
</evidence>
<dbReference type="AlphaFoldDB" id="A0A977KRS8"/>
<organism evidence="7">
    <name type="scientific">Woronichinia naegeliana WA131</name>
    <dbReference type="NCBI Taxonomy" id="2824559"/>
    <lineage>
        <taxon>Bacteria</taxon>
        <taxon>Bacillati</taxon>
        <taxon>Cyanobacteriota</taxon>
        <taxon>Cyanophyceae</taxon>
        <taxon>Synechococcales</taxon>
        <taxon>Coelosphaeriaceae</taxon>
        <taxon>Woronichinia</taxon>
    </lineage>
</organism>
<feature type="transmembrane region" description="Helical" evidence="6">
    <location>
        <begin position="263"/>
        <end position="281"/>
    </location>
</feature>
<accession>A0A977KRS8</accession>
<feature type="transmembrane region" description="Helical" evidence="6">
    <location>
        <begin position="301"/>
        <end position="326"/>
    </location>
</feature>
<keyword evidence="4 6" id="KW-1133">Transmembrane helix</keyword>
<sequence>MTFAQGVGFLTLLLALTTLWRIRQLLLLLFAAIIVANALNHFVIRLQRQRLPRGGAIAVAVTSLLGSLGLFIWLIIPPFLSQLRELVTLAPQGINQVIEQLKEIAAQTDPELIHALPNWQQLGQQLQPLLNQIAGQGLNIFYSTLGLPLSLLLLLVLSLMLLVNPQPYRRGFVRLFPAFYRHRLDQILSLCEASLEDWLIALLVNMGVVTALSFVSLFLLQVPLALALALIAGLFTFIPYIGPLISLIPAMAIALLDHPWKAVIILIIYTIIHQLESHWITPKVIPKPLPLLPGMILLAQVFFASLFGFLGLFLAVPLSVVSQVLLKEIFIKDILDQWRYSSPHADH</sequence>
<dbReference type="InterPro" id="IPR002549">
    <property type="entry name" value="AI-2E-like"/>
</dbReference>